<feature type="domain" description="B box-type" evidence="8">
    <location>
        <begin position="107"/>
        <end position="154"/>
    </location>
</feature>
<dbReference type="InterPro" id="IPR013083">
    <property type="entry name" value="Znf_RING/FYVE/PHD"/>
</dbReference>
<dbReference type="PROSITE" id="PS50089">
    <property type="entry name" value="ZF_RING_2"/>
    <property type="match status" value="1"/>
</dbReference>
<dbReference type="Gene3D" id="2.120.10.30">
    <property type="entry name" value="TolB, C-terminal domain"/>
    <property type="match status" value="1"/>
</dbReference>
<dbReference type="OrthoDB" id="6105938at2759"/>
<dbReference type="Pfam" id="PF00643">
    <property type="entry name" value="zf-B_box"/>
    <property type="match status" value="1"/>
</dbReference>
<evidence type="ECO:0000313" key="9">
    <source>
        <dbReference type="Proteomes" id="UP000694845"/>
    </source>
</evidence>
<dbReference type="AlphaFoldDB" id="A0A8B8A2Y3"/>
<keyword evidence="2" id="KW-0479">Metal-binding</keyword>
<keyword evidence="3 5" id="KW-0863">Zinc-finger</keyword>
<dbReference type="Gene3D" id="4.10.830.40">
    <property type="match status" value="1"/>
</dbReference>
<keyword evidence="4" id="KW-0862">Zinc</keyword>
<dbReference type="KEGG" id="aplc:110990970"/>
<dbReference type="SUPFAM" id="SSF57845">
    <property type="entry name" value="B-box zinc-binding domain"/>
    <property type="match status" value="1"/>
</dbReference>
<dbReference type="PROSITE" id="PS50119">
    <property type="entry name" value="ZF_BBOX"/>
    <property type="match status" value="2"/>
</dbReference>
<evidence type="ECO:0000256" key="4">
    <source>
        <dbReference type="ARBA" id="ARBA00022833"/>
    </source>
</evidence>
<feature type="coiled-coil region" evidence="6">
    <location>
        <begin position="261"/>
        <end position="316"/>
    </location>
</feature>
<dbReference type="InterPro" id="IPR027370">
    <property type="entry name" value="Znf-RING_euk"/>
</dbReference>
<keyword evidence="1" id="KW-0597">Phosphoprotein</keyword>
<dbReference type="SUPFAM" id="SSF101898">
    <property type="entry name" value="NHL repeat"/>
    <property type="match status" value="1"/>
</dbReference>
<evidence type="ECO:0000259" key="8">
    <source>
        <dbReference type="PROSITE" id="PS50119"/>
    </source>
</evidence>
<sequence length="512" mass="57882">MYFSMATGVTAESVLDSIIQGHLECSICHTRYQEPKMLHCSHSFCLKCLQELKQSQHLNDDKVTCPLCQRETTLPEGGVDKLNTNYTLISLVEEVTKQEQLLKCERSIVVICQSCDEENEAISRCMDCEQYLCEKCHMAHLRLAALNLHTITSVTELKESASSTVPKKDASRCEIHPSKELCFYCNTCEMLICKACATSNHKEPIHMYIDLKTTVDTCLKDARDKIGEAYRVDAYVNISGSWRSLRDRLGVMLGETNDLISQTAERKIRQIRHEEKQLKQIAKATYRKKDKTLAEMEVAEQTVKMVDREITDANRREILKSREDLLHDFKDVTEDSANEMTNDLSFIGFKQDYDDVRLGKVLDKEQWKLFKTSKILGDFISTFSTGDIVITNTSNAKIVTLSPQLTVLKVDNNTEELSSISVNEFDQLITLSGPRVTVLNKDFQSLSQFSPGKEADTDGKPSCLAVDDNNLIAVGYKDKEQISLHNPDGSIIRALPAPMIDSYMTISNQQII</sequence>
<name>A0A8B8A2Y3_ACAPL</name>
<feature type="non-terminal residue" evidence="10">
    <location>
        <position position="512"/>
    </location>
</feature>
<organism evidence="9 10">
    <name type="scientific">Acanthaster planci</name>
    <name type="common">Crown-of-thorns starfish</name>
    <dbReference type="NCBI Taxonomy" id="133434"/>
    <lineage>
        <taxon>Eukaryota</taxon>
        <taxon>Metazoa</taxon>
        <taxon>Echinodermata</taxon>
        <taxon>Eleutherozoa</taxon>
        <taxon>Asterozoa</taxon>
        <taxon>Asteroidea</taxon>
        <taxon>Valvatacea</taxon>
        <taxon>Valvatida</taxon>
        <taxon>Acanthasteridae</taxon>
        <taxon>Acanthaster</taxon>
    </lineage>
</organism>
<dbReference type="PANTHER" id="PTHR25462:SF296">
    <property type="entry name" value="MEIOTIC P26, ISOFORM F"/>
    <property type="match status" value="1"/>
</dbReference>
<dbReference type="Gene3D" id="3.30.160.60">
    <property type="entry name" value="Classic Zinc Finger"/>
    <property type="match status" value="1"/>
</dbReference>
<dbReference type="OMA" id="NTCEMLI"/>
<dbReference type="PROSITE" id="PS00518">
    <property type="entry name" value="ZF_RING_1"/>
    <property type="match status" value="1"/>
</dbReference>
<evidence type="ECO:0000256" key="2">
    <source>
        <dbReference type="ARBA" id="ARBA00022723"/>
    </source>
</evidence>
<evidence type="ECO:0000256" key="3">
    <source>
        <dbReference type="ARBA" id="ARBA00022771"/>
    </source>
</evidence>
<dbReference type="InterPro" id="IPR011042">
    <property type="entry name" value="6-blade_b-propeller_TolB-like"/>
</dbReference>
<dbReference type="InterPro" id="IPR017907">
    <property type="entry name" value="Znf_RING_CS"/>
</dbReference>
<dbReference type="SUPFAM" id="SSF57850">
    <property type="entry name" value="RING/U-box"/>
    <property type="match status" value="1"/>
</dbReference>
<dbReference type="InterPro" id="IPR001841">
    <property type="entry name" value="Znf_RING"/>
</dbReference>
<evidence type="ECO:0000256" key="1">
    <source>
        <dbReference type="ARBA" id="ARBA00022553"/>
    </source>
</evidence>
<keyword evidence="6" id="KW-0175">Coiled coil</keyword>
<evidence type="ECO:0000256" key="5">
    <source>
        <dbReference type="PROSITE-ProRule" id="PRU00024"/>
    </source>
</evidence>
<keyword evidence="9" id="KW-1185">Reference proteome</keyword>
<dbReference type="GO" id="GO:0008270">
    <property type="term" value="F:zinc ion binding"/>
    <property type="evidence" value="ECO:0007669"/>
    <property type="project" value="UniProtKB-KW"/>
</dbReference>
<protein>
    <submittedName>
        <fullName evidence="10">E3 ubiquitin-protein ligase TRIM71-like</fullName>
    </submittedName>
</protein>
<dbReference type="PANTHER" id="PTHR25462">
    <property type="entry name" value="BONUS, ISOFORM C-RELATED"/>
    <property type="match status" value="1"/>
</dbReference>
<dbReference type="InterPro" id="IPR000315">
    <property type="entry name" value="Znf_B-box"/>
</dbReference>
<evidence type="ECO:0000256" key="6">
    <source>
        <dbReference type="SAM" id="Coils"/>
    </source>
</evidence>
<feature type="domain" description="RING-type" evidence="7">
    <location>
        <begin position="25"/>
        <end position="69"/>
    </location>
</feature>
<dbReference type="Pfam" id="PF13445">
    <property type="entry name" value="zf-RING_UBOX"/>
    <property type="match status" value="1"/>
</dbReference>
<dbReference type="RefSeq" id="XP_022111727.1">
    <property type="nucleotide sequence ID" value="XM_022256035.1"/>
</dbReference>
<dbReference type="Proteomes" id="UP000694845">
    <property type="component" value="Unplaced"/>
</dbReference>
<feature type="domain" description="B box-type" evidence="8">
    <location>
        <begin position="168"/>
        <end position="211"/>
    </location>
</feature>
<dbReference type="SMART" id="SM00184">
    <property type="entry name" value="RING"/>
    <property type="match status" value="1"/>
</dbReference>
<dbReference type="Gene3D" id="3.30.40.10">
    <property type="entry name" value="Zinc/RING finger domain, C3HC4 (zinc finger)"/>
    <property type="match status" value="1"/>
</dbReference>
<dbReference type="GeneID" id="110990970"/>
<evidence type="ECO:0000313" key="10">
    <source>
        <dbReference type="RefSeq" id="XP_022111727.1"/>
    </source>
</evidence>
<dbReference type="SMART" id="SM00336">
    <property type="entry name" value="BBOX"/>
    <property type="match status" value="2"/>
</dbReference>
<gene>
    <name evidence="10" type="primary">LOC110990970</name>
</gene>
<proteinExistence type="predicted"/>
<accession>A0A8B8A2Y3</accession>
<reference evidence="10" key="1">
    <citation type="submission" date="2025-08" db="UniProtKB">
        <authorList>
            <consortium name="RefSeq"/>
        </authorList>
    </citation>
    <scope>IDENTIFICATION</scope>
</reference>
<evidence type="ECO:0000259" key="7">
    <source>
        <dbReference type="PROSITE" id="PS50089"/>
    </source>
</evidence>
<dbReference type="InterPro" id="IPR047153">
    <property type="entry name" value="TRIM45/56/19-like"/>
</dbReference>